<comment type="caution">
    <text evidence="1">The sequence shown here is derived from an EMBL/GenBank/DDBJ whole genome shotgun (WGS) entry which is preliminary data.</text>
</comment>
<evidence type="ECO:0008006" key="3">
    <source>
        <dbReference type="Google" id="ProtNLM"/>
    </source>
</evidence>
<keyword evidence="2" id="KW-1185">Reference proteome</keyword>
<evidence type="ECO:0000313" key="1">
    <source>
        <dbReference type="EMBL" id="MDJ1180941.1"/>
    </source>
</evidence>
<name>A0ABT7BP55_9CYAN</name>
<proteinExistence type="predicted"/>
<organism evidence="1 2">
    <name type="scientific">Roseofilum halophilum BLCC-M91</name>
    <dbReference type="NCBI Taxonomy" id="3022259"/>
    <lineage>
        <taxon>Bacteria</taxon>
        <taxon>Bacillati</taxon>
        <taxon>Cyanobacteriota</taxon>
        <taxon>Cyanophyceae</taxon>
        <taxon>Desertifilales</taxon>
        <taxon>Desertifilaceae</taxon>
        <taxon>Roseofilum</taxon>
        <taxon>Roseofilum halophilum</taxon>
    </lineage>
</organism>
<gene>
    <name evidence="1" type="ORF">PJF56_18950</name>
</gene>
<reference evidence="1 2" key="1">
    <citation type="submission" date="2023-01" db="EMBL/GenBank/DDBJ databases">
        <title>Novel diversity within Roseofilum (Cyanobacteria; Desertifilaceae) from marine benthic mats with descriptions of four novel species.</title>
        <authorList>
            <person name="Wang Y."/>
            <person name="Berthold D.E."/>
            <person name="Hu J."/>
            <person name="Lefler F.W."/>
            <person name="Laughinghouse H.D. IV."/>
        </authorList>
    </citation>
    <scope>NUCLEOTIDE SEQUENCE [LARGE SCALE GENOMIC DNA]</scope>
    <source>
        <strain evidence="1 2">BLCC-M91</strain>
    </source>
</reference>
<protein>
    <recommendedName>
        <fullName evidence="3">FCP1 homology domain-containing protein</fullName>
    </recommendedName>
</protein>
<dbReference type="Proteomes" id="UP001231370">
    <property type="component" value="Unassembled WGS sequence"/>
</dbReference>
<accession>A0ABT7BP55</accession>
<sequence length="140" mass="16548">MNLEALDPSDLLGAIRYKSDWRFFLCTVAEWILDYASYDPGHNTFQSQFVFRNNLFTINEENFSDFLEAIQEYELCLSDVENLLKYDGSNNWPLRIVIDFDEKLYVNGFPEIGIHKYIPSNWRGLEDLPLNFVPDHIREL</sequence>
<evidence type="ECO:0000313" key="2">
    <source>
        <dbReference type="Proteomes" id="UP001231370"/>
    </source>
</evidence>
<dbReference type="RefSeq" id="WP_283764242.1">
    <property type="nucleotide sequence ID" value="NZ_JAQPOK010000147.1"/>
</dbReference>
<dbReference type="EMBL" id="JAQPOK010000147">
    <property type="protein sequence ID" value="MDJ1180941.1"/>
    <property type="molecule type" value="Genomic_DNA"/>
</dbReference>